<dbReference type="SUPFAM" id="SSF81665">
    <property type="entry name" value="Calcium ATPase, transmembrane domain M"/>
    <property type="match status" value="1"/>
</dbReference>
<dbReference type="SUPFAM" id="SSF56784">
    <property type="entry name" value="HAD-like"/>
    <property type="match status" value="1"/>
</dbReference>
<keyword evidence="8 18" id="KW-0547">Nucleotide-binding</keyword>
<keyword evidence="4" id="KW-0813">Transport</keyword>
<keyword evidence="11" id="KW-1278">Translocase</keyword>
<dbReference type="Pfam" id="PF00122">
    <property type="entry name" value="E1-E2_ATPase"/>
    <property type="match status" value="1"/>
</dbReference>
<name>A0A2G9YQU7_9BACT</name>
<evidence type="ECO:0000256" key="2">
    <source>
        <dbReference type="ARBA" id="ARBA00006024"/>
    </source>
</evidence>
<evidence type="ECO:0000313" key="20">
    <source>
        <dbReference type="EMBL" id="PIP21606.1"/>
    </source>
</evidence>
<evidence type="ECO:0000259" key="19">
    <source>
        <dbReference type="PROSITE" id="PS50846"/>
    </source>
</evidence>
<dbReference type="PROSITE" id="PS00154">
    <property type="entry name" value="ATPASE_E1_E2"/>
    <property type="match status" value="1"/>
</dbReference>
<dbReference type="AlphaFoldDB" id="A0A2G9YQU7"/>
<dbReference type="NCBIfam" id="TIGR01525">
    <property type="entry name" value="ATPase-IB_hvy"/>
    <property type="match status" value="1"/>
</dbReference>
<dbReference type="GO" id="GO:0005507">
    <property type="term" value="F:copper ion binding"/>
    <property type="evidence" value="ECO:0007669"/>
    <property type="project" value="TreeGrafter"/>
</dbReference>
<evidence type="ECO:0000256" key="13">
    <source>
        <dbReference type="ARBA" id="ARBA00023008"/>
    </source>
</evidence>
<evidence type="ECO:0000313" key="21">
    <source>
        <dbReference type="Proteomes" id="UP000231567"/>
    </source>
</evidence>
<dbReference type="PRINTS" id="PR00119">
    <property type="entry name" value="CATATPASE"/>
</dbReference>
<evidence type="ECO:0000256" key="1">
    <source>
        <dbReference type="ARBA" id="ARBA00004651"/>
    </source>
</evidence>
<keyword evidence="9" id="KW-0187">Copper transport</keyword>
<dbReference type="Gene3D" id="3.40.1110.10">
    <property type="entry name" value="Calcium-transporting ATPase, cytoplasmic domain N"/>
    <property type="match status" value="1"/>
</dbReference>
<dbReference type="InterPro" id="IPR023214">
    <property type="entry name" value="HAD_sf"/>
</dbReference>
<proteinExistence type="inferred from homology"/>
<evidence type="ECO:0000256" key="7">
    <source>
        <dbReference type="ARBA" id="ARBA00022723"/>
    </source>
</evidence>
<dbReference type="GO" id="GO:0055070">
    <property type="term" value="P:copper ion homeostasis"/>
    <property type="evidence" value="ECO:0007669"/>
    <property type="project" value="TreeGrafter"/>
</dbReference>
<feature type="transmembrane region" description="Helical" evidence="18">
    <location>
        <begin position="369"/>
        <end position="388"/>
    </location>
</feature>
<comment type="catalytic activity">
    <reaction evidence="17">
        <text>Cu(+)(in) + ATP + H2O = Cu(+)(out) + ADP + phosphate + H(+)</text>
        <dbReference type="Rhea" id="RHEA:25792"/>
        <dbReference type="ChEBI" id="CHEBI:15377"/>
        <dbReference type="ChEBI" id="CHEBI:15378"/>
        <dbReference type="ChEBI" id="CHEBI:30616"/>
        <dbReference type="ChEBI" id="CHEBI:43474"/>
        <dbReference type="ChEBI" id="CHEBI:49552"/>
        <dbReference type="ChEBI" id="CHEBI:456216"/>
        <dbReference type="EC" id="7.2.2.8"/>
    </reaction>
</comment>
<dbReference type="FunFam" id="2.70.150.10:FF:000020">
    <property type="entry name" value="Copper-exporting P-type ATPase A"/>
    <property type="match status" value="1"/>
</dbReference>
<keyword evidence="15 18" id="KW-0472">Membrane</keyword>
<dbReference type="InterPro" id="IPR036412">
    <property type="entry name" value="HAD-like_sf"/>
</dbReference>
<dbReference type="Gene3D" id="3.40.50.1000">
    <property type="entry name" value="HAD superfamily/HAD-like"/>
    <property type="match status" value="1"/>
</dbReference>
<feature type="transmembrane region" description="Helical" evidence="18">
    <location>
        <begin position="183"/>
        <end position="202"/>
    </location>
</feature>
<dbReference type="EMBL" id="PCRM01000029">
    <property type="protein sequence ID" value="PIP21606.1"/>
    <property type="molecule type" value="Genomic_DNA"/>
</dbReference>
<dbReference type="PROSITE" id="PS01047">
    <property type="entry name" value="HMA_1"/>
    <property type="match status" value="1"/>
</dbReference>
<keyword evidence="12 18" id="KW-1133">Transmembrane helix</keyword>
<dbReference type="Proteomes" id="UP000231567">
    <property type="component" value="Unassembled WGS sequence"/>
</dbReference>
<dbReference type="FunFam" id="3.30.70.100:FF:000001">
    <property type="entry name" value="ATPase copper transporting beta"/>
    <property type="match status" value="1"/>
</dbReference>
<dbReference type="GO" id="GO:0016887">
    <property type="term" value="F:ATP hydrolysis activity"/>
    <property type="evidence" value="ECO:0007669"/>
    <property type="project" value="InterPro"/>
</dbReference>
<evidence type="ECO:0000256" key="6">
    <source>
        <dbReference type="ARBA" id="ARBA00022692"/>
    </source>
</evidence>
<dbReference type="InterPro" id="IPR008250">
    <property type="entry name" value="ATPase_P-typ_transduc_dom_A_sf"/>
</dbReference>
<dbReference type="SUPFAM" id="SSF55008">
    <property type="entry name" value="HMA, heavy metal-associated domain"/>
    <property type="match status" value="1"/>
</dbReference>
<keyword evidence="6 18" id="KW-0812">Transmembrane</keyword>
<dbReference type="FunFam" id="3.40.50.1000:FF:000144">
    <property type="entry name" value="copper-transporting ATPase 1 isoform X2"/>
    <property type="match status" value="1"/>
</dbReference>
<dbReference type="PRINTS" id="PR00943">
    <property type="entry name" value="CUATPASE"/>
</dbReference>
<feature type="transmembrane region" description="Helical" evidence="18">
    <location>
        <begin position="214"/>
        <end position="232"/>
    </location>
</feature>
<keyword evidence="5 18" id="KW-1003">Cell membrane</keyword>
<organism evidence="20 21">
    <name type="scientific">Candidatus Nealsonbacteria bacterium CG23_combo_of_CG06-09_8_20_14_all_40_13</name>
    <dbReference type="NCBI Taxonomy" id="1974724"/>
    <lineage>
        <taxon>Bacteria</taxon>
        <taxon>Candidatus Nealsoniibacteriota</taxon>
    </lineage>
</organism>
<evidence type="ECO:0000256" key="14">
    <source>
        <dbReference type="ARBA" id="ARBA00023065"/>
    </source>
</evidence>
<dbReference type="InterPro" id="IPR001757">
    <property type="entry name" value="P_typ_ATPase"/>
</dbReference>
<feature type="transmembrane region" description="Helical" evidence="18">
    <location>
        <begin position="146"/>
        <end position="162"/>
    </location>
</feature>
<dbReference type="InterPro" id="IPR017969">
    <property type="entry name" value="Heavy-metal-associated_CS"/>
</dbReference>
<sequence>MTHKVILKISNMHCASCVGHIEGELKKVPGVEKAVVNLLTEQATVTGEADTVALVAAVEKAGYEAKVEGKDNSGNHGQMSHQMPSGEMMEGMSHDEHTEHAKIESATEIRTLKNKFLLGVILSVVILVLTYAIYLPGLKNLSTQTLNYLMFVLATPVQIWLGSQFYRGTWRGLKHFNANMDTLIAVGTTAAYLYSAALTFFPNYFFSAGIKPDVYFDTAAVILTLIILGRFLEARAKGQASEAIQKLLKLQAKTATVIRDGKETKIPIEEVKAGDIVVVKPGEKIPVDGIITEGYSAIDESMITGESIPVEKKVGDEVIGATINKTGSFQFRATKVGAETALAQIVKLVQEAQGSKAPIQKLADIISRFFVPIVIAIAILAFVMWLIFGPAPAFTFALVVFVTVLIIACPCALGLATPTAILVGTGLGAENGILIRDAESLEIFGKTKVVVFDKTGTLTKGKPTVTDVAEIENRESKIEIRDVLKYAASIEKGSEHPLAEAIVEYAEVKKIEILKLTKFNAIPGHGVEGEIDGKIIFFGNRKLMERENIKLNDDVEKDIQAMENEGKTVMIIAIDKDIAGLIAVADTLKEYSKEAVRELHQIGIKVIMITGDNLRTAKAIARQVGIDDVLAEVLPENKADVIKHLQSSNLEYRNSKQYLNSNEQNSKEFRASDFGFRSSATRKVVAMVGDGINDAPALAQADIGVAIGSGTDVAMEAADVTLIADDLRKVSQAIKLSRATMRTIKGNLFWAFIYNILGIPVAAGILYPFFGILLSPIIASAAMAFSSLFVVLNSLRLKKIKL</sequence>
<gene>
    <name evidence="20" type="ORF">COX39_02065</name>
</gene>
<comment type="subcellular location">
    <subcellularLocation>
        <location evidence="1">Cell membrane</location>
        <topology evidence="1">Multi-pass membrane protein</topology>
    </subcellularLocation>
</comment>
<dbReference type="InterPro" id="IPR059000">
    <property type="entry name" value="ATPase_P-type_domA"/>
</dbReference>
<dbReference type="SUPFAM" id="SSF81653">
    <property type="entry name" value="Calcium ATPase, transduction domain A"/>
    <property type="match status" value="1"/>
</dbReference>
<evidence type="ECO:0000256" key="8">
    <source>
        <dbReference type="ARBA" id="ARBA00022741"/>
    </source>
</evidence>
<evidence type="ECO:0000256" key="12">
    <source>
        <dbReference type="ARBA" id="ARBA00022989"/>
    </source>
</evidence>
<dbReference type="InterPro" id="IPR018303">
    <property type="entry name" value="ATPase_P-typ_P_site"/>
</dbReference>
<dbReference type="Pfam" id="PF00403">
    <property type="entry name" value="HMA"/>
    <property type="match status" value="1"/>
</dbReference>
<evidence type="ECO:0000256" key="18">
    <source>
        <dbReference type="RuleBase" id="RU362081"/>
    </source>
</evidence>
<dbReference type="SFLD" id="SFLDS00003">
    <property type="entry name" value="Haloacid_Dehalogenase"/>
    <property type="match status" value="1"/>
</dbReference>
<evidence type="ECO:0000256" key="9">
    <source>
        <dbReference type="ARBA" id="ARBA00022796"/>
    </source>
</evidence>
<dbReference type="GO" id="GO:0005524">
    <property type="term" value="F:ATP binding"/>
    <property type="evidence" value="ECO:0007669"/>
    <property type="project" value="UniProtKB-UniRule"/>
</dbReference>
<dbReference type="SFLD" id="SFLDF00027">
    <property type="entry name" value="p-type_atpase"/>
    <property type="match status" value="1"/>
</dbReference>
<reference evidence="20 21" key="1">
    <citation type="submission" date="2017-09" db="EMBL/GenBank/DDBJ databases">
        <title>Depth-based differentiation of microbial function through sediment-hosted aquifers and enrichment of novel symbionts in the deep terrestrial subsurface.</title>
        <authorList>
            <person name="Probst A.J."/>
            <person name="Ladd B."/>
            <person name="Jarett J.K."/>
            <person name="Geller-Mcgrath D.E."/>
            <person name="Sieber C.M."/>
            <person name="Emerson J.B."/>
            <person name="Anantharaman K."/>
            <person name="Thomas B.C."/>
            <person name="Malmstrom R."/>
            <person name="Stieglmeier M."/>
            <person name="Klingl A."/>
            <person name="Woyke T."/>
            <person name="Ryan C.M."/>
            <person name="Banfield J.F."/>
        </authorList>
    </citation>
    <scope>NUCLEOTIDE SEQUENCE [LARGE SCALE GENOMIC DNA]</scope>
    <source>
        <strain evidence="20">CG23_combo_of_CG06-09_8_20_14_all_40_13</strain>
    </source>
</reference>
<dbReference type="GO" id="GO:0005886">
    <property type="term" value="C:plasma membrane"/>
    <property type="evidence" value="ECO:0007669"/>
    <property type="project" value="UniProtKB-SubCell"/>
</dbReference>
<dbReference type="EC" id="7.2.2.8" evidence="3"/>
<dbReference type="NCBIfam" id="TIGR01511">
    <property type="entry name" value="ATPase-IB1_Cu"/>
    <property type="match status" value="1"/>
</dbReference>
<evidence type="ECO:0000256" key="11">
    <source>
        <dbReference type="ARBA" id="ARBA00022967"/>
    </source>
</evidence>
<evidence type="ECO:0000256" key="15">
    <source>
        <dbReference type="ARBA" id="ARBA00023136"/>
    </source>
</evidence>
<dbReference type="PANTHER" id="PTHR43520">
    <property type="entry name" value="ATP7, ISOFORM B"/>
    <property type="match status" value="1"/>
</dbReference>
<dbReference type="GO" id="GO:0043682">
    <property type="term" value="F:P-type divalent copper transporter activity"/>
    <property type="evidence" value="ECO:0007669"/>
    <property type="project" value="TreeGrafter"/>
</dbReference>
<dbReference type="Gene3D" id="3.30.70.100">
    <property type="match status" value="1"/>
</dbReference>
<dbReference type="NCBIfam" id="TIGR01494">
    <property type="entry name" value="ATPase_P-type"/>
    <property type="match status" value="2"/>
</dbReference>
<accession>A0A2G9YQU7</accession>
<dbReference type="SFLD" id="SFLDG00002">
    <property type="entry name" value="C1.7:_P-type_atpase_like"/>
    <property type="match status" value="1"/>
</dbReference>
<dbReference type="InterPro" id="IPR044492">
    <property type="entry name" value="P_typ_ATPase_HD_dom"/>
</dbReference>
<keyword evidence="14" id="KW-0406">Ion transport</keyword>
<dbReference type="CDD" id="cd00371">
    <property type="entry name" value="HMA"/>
    <property type="match status" value="1"/>
</dbReference>
<feature type="transmembrane region" description="Helical" evidence="18">
    <location>
        <begin position="748"/>
        <end position="767"/>
    </location>
</feature>
<feature type="domain" description="HMA" evidence="19">
    <location>
        <begin position="3"/>
        <end position="66"/>
    </location>
</feature>
<feature type="transmembrane region" description="Helical" evidence="18">
    <location>
        <begin position="773"/>
        <end position="792"/>
    </location>
</feature>
<evidence type="ECO:0000256" key="5">
    <source>
        <dbReference type="ARBA" id="ARBA00022475"/>
    </source>
</evidence>
<dbReference type="InterPro" id="IPR027256">
    <property type="entry name" value="P-typ_ATPase_IB"/>
</dbReference>
<dbReference type="InterPro" id="IPR023298">
    <property type="entry name" value="ATPase_P-typ_TM_dom_sf"/>
</dbReference>
<dbReference type="InterPro" id="IPR006121">
    <property type="entry name" value="HMA_dom"/>
</dbReference>
<dbReference type="Gene3D" id="2.70.150.10">
    <property type="entry name" value="Calcium-transporting ATPase, cytoplasmic transduction domain A"/>
    <property type="match status" value="1"/>
</dbReference>
<keyword evidence="10 18" id="KW-0067">ATP-binding</keyword>
<evidence type="ECO:0000256" key="16">
    <source>
        <dbReference type="ARBA" id="ARBA00033239"/>
    </source>
</evidence>
<dbReference type="InterPro" id="IPR036163">
    <property type="entry name" value="HMA_dom_sf"/>
</dbReference>
<dbReference type="Pfam" id="PF00702">
    <property type="entry name" value="Hydrolase"/>
    <property type="match status" value="1"/>
</dbReference>
<feature type="transmembrane region" description="Helical" evidence="18">
    <location>
        <begin position="394"/>
        <end position="416"/>
    </location>
</feature>
<evidence type="ECO:0000256" key="10">
    <source>
        <dbReference type="ARBA" id="ARBA00022840"/>
    </source>
</evidence>
<dbReference type="GO" id="GO:0140581">
    <property type="term" value="F:P-type monovalent copper transporter activity"/>
    <property type="evidence" value="ECO:0007669"/>
    <property type="project" value="UniProtKB-EC"/>
</dbReference>
<feature type="transmembrane region" description="Helical" evidence="18">
    <location>
        <begin position="116"/>
        <end position="134"/>
    </location>
</feature>
<evidence type="ECO:0000256" key="17">
    <source>
        <dbReference type="ARBA" id="ARBA00049289"/>
    </source>
</evidence>
<evidence type="ECO:0000256" key="4">
    <source>
        <dbReference type="ARBA" id="ARBA00022448"/>
    </source>
</evidence>
<protein>
    <recommendedName>
        <fullName evidence="3">P-type Cu(+) transporter</fullName>
        <ecNumber evidence="3">7.2.2.8</ecNumber>
    </recommendedName>
    <alternativeName>
        <fullName evidence="16">Cu(+)-exporting ATPase</fullName>
    </alternativeName>
</protein>
<dbReference type="PANTHER" id="PTHR43520:SF8">
    <property type="entry name" value="P-TYPE CU(+) TRANSPORTER"/>
    <property type="match status" value="1"/>
</dbReference>
<evidence type="ECO:0000256" key="3">
    <source>
        <dbReference type="ARBA" id="ARBA00012517"/>
    </source>
</evidence>
<keyword evidence="7 18" id="KW-0479">Metal-binding</keyword>
<dbReference type="InterPro" id="IPR023299">
    <property type="entry name" value="ATPase_P-typ_cyto_dom_N"/>
</dbReference>
<dbReference type="PROSITE" id="PS50846">
    <property type="entry name" value="HMA_2"/>
    <property type="match status" value="1"/>
</dbReference>
<keyword evidence="13" id="KW-0186">Copper</keyword>
<dbReference type="CDD" id="cd02094">
    <property type="entry name" value="P-type_ATPase_Cu-like"/>
    <property type="match status" value="1"/>
</dbReference>
<comment type="caution">
    <text evidence="20">The sequence shown here is derived from an EMBL/GenBank/DDBJ whole genome shotgun (WGS) entry which is preliminary data.</text>
</comment>
<comment type="similarity">
    <text evidence="2 18">Belongs to the cation transport ATPase (P-type) (TC 3.A.3) family. Type IB subfamily.</text>
</comment>